<evidence type="ECO:0000313" key="3">
    <source>
        <dbReference type="Proteomes" id="UP000679779"/>
    </source>
</evidence>
<sequence>MFSIECKDVFLREWIPSDLDRFHSLTWQPEIYEFLPGWNVSKKQRQDWLTHYEIPENKKFLGAVSEGGNVGDLRLRLGIVWKESGELIGWCCTGMKEELPAPNREIVYAISKDHRGKGYAAQAVQGLVTYLFEETDVDVLNALALLRNIPSNRVLEKCGFRFQRDITIDGECYHWYTREKESRT</sequence>
<evidence type="ECO:0000259" key="1">
    <source>
        <dbReference type="PROSITE" id="PS51186"/>
    </source>
</evidence>
<feature type="domain" description="N-acetyltransferase" evidence="1">
    <location>
        <begin position="9"/>
        <end position="179"/>
    </location>
</feature>
<reference evidence="2" key="1">
    <citation type="submission" date="2021-03" db="EMBL/GenBank/DDBJ databases">
        <title>Antimicrobial resistance genes in bacteria isolated from Japanese honey, and their potential for conferring macrolide and lincosamide resistance in the American foulbrood pathogen Paenibacillus larvae.</title>
        <authorList>
            <person name="Okamoto M."/>
            <person name="Kumagai M."/>
            <person name="Kanamori H."/>
            <person name="Takamatsu D."/>
        </authorList>
    </citation>
    <scope>NUCLEOTIDE SEQUENCE</scope>
    <source>
        <strain evidence="2">J2TS6</strain>
    </source>
</reference>
<evidence type="ECO:0000313" key="2">
    <source>
        <dbReference type="EMBL" id="GIO29345.1"/>
    </source>
</evidence>
<dbReference type="InterPro" id="IPR051531">
    <property type="entry name" value="N-acetyltransferase"/>
</dbReference>
<proteinExistence type="predicted"/>
<dbReference type="GO" id="GO:0005737">
    <property type="term" value="C:cytoplasm"/>
    <property type="evidence" value="ECO:0007669"/>
    <property type="project" value="TreeGrafter"/>
</dbReference>
<dbReference type="Gene3D" id="3.40.630.30">
    <property type="match status" value="1"/>
</dbReference>
<dbReference type="GO" id="GO:0008999">
    <property type="term" value="F:protein-N-terminal-alanine acetyltransferase activity"/>
    <property type="evidence" value="ECO:0007669"/>
    <property type="project" value="TreeGrafter"/>
</dbReference>
<dbReference type="PANTHER" id="PTHR43792">
    <property type="entry name" value="GNAT FAMILY, PUTATIVE (AFU_ORTHOLOGUE AFUA_3G00765)-RELATED-RELATED"/>
    <property type="match status" value="1"/>
</dbReference>
<dbReference type="PANTHER" id="PTHR43792:SF9">
    <property type="entry name" value="RIBOSOMAL-PROTEIN-ALANINE ACETYLTRANSFERASE"/>
    <property type="match status" value="1"/>
</dbReference>
<dbReference type="PROSITE" id="PS51186">
    <property type="entry name" value="GNAT"/>
    <property type="match status" value="1"/>
</dbReference>
<dbReference type="InterPro" id="IPR016181">
    <property type="entry name" value="Acyl_CoA_acyltransferase"/>
</dbReference>
<protein>
    <submittedName>
        <fullName evidence="2">N-acetyltransferase</fullName>
    </submittedName>
</protein>
<comment type="caution">
    <text evidence="2">The sequence shown here is derived from an EMBL/GenBank/DDBJ whole genome shotgun (WGS) entry which is preliminary data.</text>
</comment>
<dbReference type="Proteomes" id="UP000679779">
    <property type="component" value="Unassembled WGS sequence"/>
</dbReference>
<keyword evidence="3" id="KW-1185">Reference proteome</keyword>
<accession>A0A919XEW9</accession>
<organism evidence="2 3">
    <name type="scientific">Paenibacillus albilobatus</name>
    <dbReference type="NCBI Taxonomy" id="2716884"/>
    <lineage>
        <taxon>Bacteria</taxon>
        <taxon>Bacillati</taxon>
        <taxon>Bacillota</taxon>
        <taxon>Bacilli</taxon>
        <taxon>Bacillales</taxon>
        <taxon>Paenibacillaceae</taxon>
        <taxon>Paenibacillus</taxon>
    </lineage>
</organism>
<gene>
    <name evidence="2" type="ORF">J2TS6_04860</name>
</gene>
<dbReference type="AlphaFoldDB" id="A0A919XEW9"/>
<dbReference type="SUPFAM" id="SSF55729">
    <property type="entry name" value="Acyl-CoA N-acyltransferases (Nat)"/>
    <property type="match status" value="1"/>
</dbReference>
<dbReference type="EMBL" id="BORQ01000001">
    <property type="protein sequence ID" value="GIO29345.1"/>
    <property type="molecule type" value="Genomic_DNA"/>
</dbReference>
<dbReference type="Pfam" id="PF13302">
    <property type="entry name" value="Acetyltransf_3"/>
    <property type="match status" value="1"/>
</dbReference>
<dbReference type="InterPro" id="IPR000182">
    <property type="entry name" value="GNAT_dom"/>
</dbReference>
<name>A0A919XEW9_9BACL</name>